<protein>
    <recommendedName>
        <fullName evidence="4">YHS domain-containing protein</fullName>
    </recommendedName>
</protein>
<dbReference type="STRING" id="637679.GCA_001550055_03007"/>
<keyword evidence="3" id="KW-1185">Reference proteome</keyword>
<dbReference type="NCBIfam" id="NF041384">
    <property type="entry name" value="YHS_seleno_dom"/>
    <property type="match status" value="1"/>
</dbReference>
<reference evidence="2 3" key="1">
    <citation type="submission" date="2016-10" db="EMBL/GenBank/DDBJ databases">
        <authorList>
            <person name="de Groot N.N."/>
        </authorList>
    </citation>
    <scope>NUCLEOTIDE SEQUENCE [LARGE SCALE GENOMIC DNA]</scope>
    <source>
        <strain evidence="2 3">CGMCC 1.9109</strain>
    </source>
</reference>
<gene>
    <name evidence="2" type="ORF">SAMN04488071_2914</name>
</gene>
<keyword evidence="1" id="KW-0732">Signal</keyword>
<proteinExistence type="predicted"/>
<sequence length="170" mass="18674">MLNSISSTLFKSIATMVAALMLASASYGGDTMVRTTNVSDHKLALKGYDAVAYFNQGAPVAGKSRFRHIHKGVEYRFSTAENRDRFAAKPAKYEPQYGGFCAFGASVGLKLEVDPEAFEIVEGKLYLNNSPEVHAMWLKDPSGRIKAADRKWKNIRTMAAASLSPTPYDE</sequence>
<evidence type="ECO:0000313" key="2">
    <source>
        <dbReference type="EMBL" id="SDE41964.1"/>
    </source>
</evidence>
<name>A0A1G7CRA8_9PROT</name>
<feature type="signal peptide" evidence="1">
    <location>
        <begin position="1"/>
        <end position="28"/>
    </location>
</feature>
<dbReference type="Proteomes" id="UP000183685">
    <property type="component" value="Unassembled WGS sequence"/>
</dbReference>
<accession>A0A1G7CRA8</accession>
<dbReference type="AlphaFoldDB" id="A0A1G7CRA8"/>
<evidence type="ECO:0000256" key="1">
    <source>
        <dbReference type="SAM" id="SignalP"/>
    </source>
</evidence>
<evidence type="ECO:0000313" key="3">
    <source>
        <dbReference type="Proteomes" id="UP000183685"/>
    </source>
</evidence>
<feature type="chain" id="PRO_5010277846" description="YHS domain-containing protein" evidence="1">
    <location>
        <begin position="29"/>
        <end position="170"/>
    </location>
</feature>
<evidence type="ECO:0008006" key="4">
    <source>
        <dbReference type="Google" id="ProtNLM"/>
    </source>
</evidence>
<dbReference type="EMBL" id="FNAK01000006">
    <property type="protein sequence ID" value="SDE41964.1"/>
    <property type="molecule type" value="Genomic_DNA"/>
</dbReference>
<organism evidence="2 3">
    <name type="scientific">Kordiimonas lacus</name>
    <dbReference type="NCBI Taxonomy" id="637679"/>
    <lineage>
        <taxon>Bacteria</taxon>
        <taxon>Pseudomonadati</taxon>
        <taxon>Pseudomonadota</taxon>
        <taxon>Alphaproteobacteria</taxon>
        <taxon>Kordiimonadales</taxon>
        <taxon>Kordiimonadaceae</taxon>
        <taxon>Kordiimonas</taxon>
    </lineage>
</organism>